<evidence type="ECO:0008006" key="3">
    <source>
        <dbReference type="Google" id="ProtNLM"/>
    </source>
</evidence>
<accession>A0ABP9HRT7</accession>
<dbReference type="Proteomes" id="UP001500466">
    <property type="component" value="Unassembled WGS sequence"/>
</dbReference>
<evidence type="ECO:0000313" key="2">
    <source>
        <dbReference type="Proteomes" id="UP001500466"/>
    </source>
</evidence>
<protein>
    <recommendedName>
        <fullName evidence="3">GNAT family N-acetyltransferase</fullName>
    </recommendedName>
</protein>
<proteinExistence type="predicted"/>
<dbReference type="EMBL" id="BAABHS010000018">
    <property type="protein sequence ID" value="GAA4976977.1"/>
    <property type="molecule type" value="Genomic_DNA"/>
</dbReference>
<reference evidence="2" key="1">
    <citation type="journal article" date="2019" name="Int. J. Syst. Evol. Microbiol.">
        <title>The Global Catalogue of Microorganisms (GCM) 10K type strain sequencing project: providing services to taxonomists for standard genome sequencing and annotation.</title>
        <authorList>
            <consortium name="The Broad Institute Genomics Platform"/>
            <consortium name="The Broad Institute Genome Sequencing Center for Infectious Disease"/>
            <person name="Wu L."/>
            <person name="Ma J."/>
        </authorList>
    </citation>
    <scope>NUCLEOTIDE SEQUENCE [LARGE SCALE GENOMIC DNA]</scope>
    <source>
        <strain evidence="2">JCM 17986</strain>
    </source>
</reference>
<organism evidence="1 2">
    <name type="scientific">Yinghuangia aomiensis</name>
    <dbReference type="NCBI Taxonomy" id="676205"/>
    <lineage>
        <taxon>Bacteria</taxon>
        <taxon>Bacillati</taxon>
        <taxon>Actinomycetota</taxon>
        <taxon>Actinomycetes</taxon>
        <taxon>Kitasatosporales</taxon>
        <taxon>Streptomycetaceae</taxon>
        <taxon>Yinghuangia</taxon>
    </lineage>
</organism>
<name>A0ABP9HRT7_9ACTN</name>
<keyword evidence="2" id="KW-1185">Reference proteome</keyword>
<gene>
    <name evidence="1" type="ORF">GCM10023205_50370</name>
</gene>
<sequence length="76" mass="8285">MGQGSPHGEVGRRALPPIRTFTVGTGIPPVQPIGASGMEDADRVADFYRRFGFSPTPERAYVTFVHLEVCHACLRT</sequence>
<evidence type="ECO:0000313" key="1">
    <source>
        <dbReference type="EMBL" id="GAA4976977.1"/>
    </source>
</evidence>
<comment type="caution">
    <text evidence="1">The sequence shown here is derived from an EMBL/GenBank/DDBJ whole genome shotgun (WGS) entry which is preliminary data.</text>
</comment>